<protein>
    <submittedName>
        <fullName evidence="2">Uncharacterized protein</fullName>
    </submittedName>
</protein>
<dbReference type="eggNOG" id="ENOG5033B1N">
    <property type="taxonomic scope" value="Bacteria"/>
</dbReference>
<feature type="non-terminal residue" evidence="2">
    <location>
        <position position="432"/>
    </location>
</feature>
<accession>F5RNL4</accession>
<keyword evidence="1" id="KW-0175">Coiled coil</keyword>
<dbReference type="STRING" id="888060.HMPREF9081_1850"/>
<name>F5RNL4_9FIRM</name>
<dbReference type="HOGENOM" id="CLU_636976_0_0_9"/>
<proteinExistence type="predicted"/>
<organism evidence="2 3">
    <name type="scientific">Centipeda periodontii DSM 2778</name>
    <dbReference type="NCBI Taxonomy" id="888060"/>
    <lineage>
        <taxon>Bacteria</taxon>
        <taxon>Bacillati</taxon>
        <taxon>Bacillota</taxon>
        <taxon>Negativicutes</taxon>
        <taxon>Selenomonadales</taxon>
        <taxon>Selenomonadaceae</taxon>
        <taxon>Centipeda</taxon>
    </lineage>
</organism>
<reference evidence="2 3" key="1">
    <citation type="submission" date="2011-04" db="EMBL/GenBank/DDBJ databases">
        <authorList>
            <person name="Muzny D."/>
            <person name="Qin X."/>
            <person name="Deng J."/>
            <person name="Jiang H."/>
            <person name="Liu Y."/>
            <person name="Qu J."/>
            <person name="Song X.-Z."/>
            <person name="Zhang L."/>
            <person name="Thornton R."/>
            <person name="Coyle M."/>
            <person name="Francisco L."/>
            <person name="Jackson L."/>
            <person name="Javaid M."/>
            <person name="Korchina V."/>
            <person name="Kovar C."/>
            <person name="Mata R."/>
            <person name="Mathew T."/>
            <person name="Ngo R."/>
            <person name="Nguyen L."/>
            <person name="Nguyen N."/>
            <person name="Okwuonu G."/>
            <person name="Ongeri F."/>
            <person name="Pham C."/>
            <person name="Simmons D."/>
            <person name="Wilczek-Boney K."/>
            <person name="Hale W."/>
            <person name="Jakkamsetti A."/>
            <person name="Pham P."/>
            <person name="Ruth R."/>
            <person name="San Lucas F."/>
            <person name="Warren J."/>
            <person name="Zhang J."/>
            <person name="Zhao Z."/>
            <person name="Zhou C."/>
            <person name="Zhu D."/>
            <person name="Lee S."/>
            <person name="Bess C."/>
            <person name="Blankenburg K."/>
            <person name="Forbes L."/>
            <person name="Fu Q."/>
            <person name="Gubbala S."/>
            <person name="Hirani K."/>
            <person name="Jayaseelan J.C."/>
            <person name="Lara F."/>
            <person name="Munidasa M."/>
            <person name="Palculict T."/>
            <person name="Patil S."/>
            <person name="Pu L.-L."/>
            <person name="Saada N."/>
            <person name="Tang L."/>
            <person name="Weissenberger G."/>
            <person name="Zhu Y."/>
            <person name="Hemphill L."/>
            <person name="Shang Y."/>
            <person name="Youmans B."/>
            <person name="Ayvaz T."/>
            <person name="Ross M."/>
            <person name="Santibanez J."/>
            <person name="Aqrawi P."/>
            <person name="Gross S."/>
            <person name="Joshi V."/>
            <person name="Fowler G."/>
            <person name="Nazareth L."/>
            <person name="Reid J."/>
            <person name="Worley K."/>
            <person name="Petrosino J."/>
            <person name="Highlander S."/>
            <person name="Gibbs R."/>
        </authorList>
    </citation>
    <scope>NUCLEOTIDE SEQUENCE [LARGE SCALE GENOMIC DNA]</scope>
    <source>
        <strain evidence="2 3">DSM 2778</strain>
    </source>
</reference>
<dbReference type="Proteomes" id="UP000004067">
    <property type="component" value="Unassembled WGS sequence"/>
</dbReference>
<sequence>MSDAEKARVRKEEQEKFSRMQPIAASTNVIHADTAAAARKMAIEYWKKNYPNGVTINTIVGDVQIDVQSIKSSLFHGLIQRKLDVIPTLQKGVERAAYLCALGDFDGKESKNHYFLYKVDIDSEENLVLCRVKENFGKKRLYIHEVIPAMEFVHIAQKSDALQSQPADKSHLQLRGITLYRDMITDFMQGVNGEFYPLQKEEKNMPDQKAAPELPNAETEELFSDNELSVDEMEEYHKWLEEEQQNAEMYYQEISDSLTMAEESLDDNAVKELRGIADDLHTSMKNVEEAEQSCGADQETWDGYAPRHENIIRTIEQAGDAKSEGKSDEECSKVLLDAQESMREGAAYMQERCELILQREKEYQEQIEGLRRRIEELERERELKAQSPEELARCLAVSTEFLAAVDAMRKEAKNQPRIVASEMFAASRESLT</sequence>
<evidence type="ECO:0000256" key="1">
    <source>
        <dbReference type="SAM" id="Coils"/>
    </source>
</evidence>
<comment type="caution">
    <text evidence="2">The sequence shown here is derived from an EMBL/GenBank/DDBJ whole genome shotgun (WGS) entry which is preliminary data.</text>
</comment>
<gene>
    <name evidence="2" type="ORF">HMPREF9081_1850</name>
</gene>
<feature type="coiled-coil region" evidence="1">
    <location>
        <begin position="353"/>
        <end position="387"/>
    </location>
</feature>
<evidence type="ECO:0000313" key="2">
    <source>
        <dbReference type="EMBL" id="EGK58625.1"/>
    </source>
</evidence>
<dbReference type="AlphaFoldDB" id="F5RNL4"/>
<evidence type="ECO:0000313" key="3">
    <source>
        <dbReference type="Proteomes" id="UP000004067"/>
    </source>
</evidence>
<dbReference type="EMBL" id="AFHQ01000043">
    <property type="protein sequence ID" value="EGK58625.1"/>
    <property type="molecule type" value="Genomic_DNA"/>
</dbReference>
<keyword evidence="3" id="KW-1185">Reference proteome</keyword>